<feature type="transmembrane region" description="Helical" evidence="10">
    <location>
        <begin position="591"/>
        <end position="610"/>
    </location>
</feature>
<evidence type="ECO:0000256" key="7">
    <source>
        <dbReference type="ARBA" id="ARBA00023065"/>
    </source>
</evidence>
<dbReference type="OMA" id="AFAECHE"/>
<feature type="transmembrane region" description="Helical" evidence="10">
    <location>
        <begin position="769"/>
        <end position="791"/>
    </location>
</feature>
<dbReference type="GO" id="GO:0005452">
    <property type="term" value="F:solute:inorganic anion antiporter activity"/>
    <property type="evidence" value="ECO:0007669"/>
    <property type="project" value="InterPro"/>
</dbReference>
<feature type="transmembrane region" description="Helical" evidence="10">
    <location>
        <begin position="898"/>
        <end position="915"/>
    </location>
</feature>
<keyword evidence="5 10" id="KW-0812">Transmembrane</keyword>
<feature type="transmembrane region" description="Helical" evidence="10">
    <location>
        <begin position="948"/>
        <end position="967"/>
    </location>
</feature>
<dbReference type="GO" id="GO:0016323">
    <property type="term" value="C:basolateral plasma membrane"/>
    <property type="evidence" value="ECO:0007669"/>
    <property type="project" value="TreeGrafter"/>
</dbReference>
<feature type="transmembrane region" description="Helical" evidence="10">
    <location>
        <begin position="875"/>
        <end position="892"/>
    </location>
</feature>
<accession>A0A6P6XL00</accession>
<evidence type="ECO:0000256" key="3">
    <source>
        <dbReference type="ARBA" id="ARBA00022448"/>
    </source>
</evidence>
<gene>
    <name evidence="13" type="primary">LOC113788933</name>
</gene>
<proteinExistence type="inferred from homology"/>
<dbReference type="SUPFAM" id="SSF55804">
    <property type="entry name" value="Phoshotransferase/anion transport protein"/>
    <property type="match status" value="1"/>
</dbReference>
<feature type="transmembrane region" description="Helical" evidence="10">
    <location>
        <begin position="973"/>
        <end position="992"/>
    </location>
</feature>
<reference evidence="13" key="1">
    <citation type="submission" date="2025-08" db="UniProtKB">
        <authorList>
            <consortium name="RefSeq"/>
        </authorList>
    </citation>
    <scope>IDENTIFICATION</scope>
    <source>
        <strain evidence="13">Airmid</strain>
    </source>
</reference>
<feature type="transmembrane region" description="Helical" evidence="10">
    <location>
        <begin position="512"/>
        <end position="533"/>
    </location>
</feature>
<dbReference type="InParanoid" id="A0A6P6XL00"/>
<feature type="compositionally biased region" description="Low complexity" evidence="9">
    <location>
        <begin position="155"/>
        <end position="165"/>
    </location>
</feature>
<feature type="compositionally biased region" description="Basic residues" evidence="9">
    <location>
        <begin position="144"/>
        <end position="154"/>
    </location>
</feature>
<evidence type="ECO:0000256" key="10">
    <source>
        <dbReference type="SAM" id="Phobius"/>
    </source>
</evidence>
<dbReference type="GO" id="GO:0050801">
    <property type="term" value="P:monoatomic ion homeostasis"/>
    <property type="evidence" value="ECO:0007669"/>
    <property type="project" value="TreeGrafter"/>
</dbReference>
<comment type="similarity">
    <text evidence="2">Belongs to the anion exchanger (TC 2.A.31) family.</text>
</comment>
<dbReference type="Proteomes" id="UP000515146">
    <property type="component" value="Unplaced"/>
</dbReference>
<dbReference type="KEGG" id="dpte:113788933"/>
<dbReference type="RefSeq" id="XP_027194200.1">
    <property type="nucleotide sequence ID" value="XM_027338399.1"/>
</dbReference>
<evidence type="ECO:0000256" key="4">
    <source>
        <dbReference type="ARBA" id="ARBA00022475"/>
    </source>
</evidence>
<dbReference type="OrthoDB" id="1735926at2759"/>
<dbReference type="PANTHER" id="PTHR11453">
    <property type="entry name" value="ANION EXCHANGE PROTEIN"/>
    <property type="match status" value="1"/>
</dbReference>
<evidence type="ECO:0000256" key="8">
    <source>
        <dbReference type="ARBA" id="ARBA00023136"/>
    </source>
</evidence>
<feature type="domain" description="Bicarbonate transporter-like transmembrane" evidence="11">
    <location>
        <begin position="681"/>
        <end position="1008"/>
    </location>
</feature>
<dbReference type="AlphaFoldDB" id="A0A6P6XL00"/>
<comment type="subcellular location">
    <subcellularLocation>
        <location evidence="1">Cell membrane</location>
        <topology evidence="1">Multi-pass membrane protein</topology>
    </subcellularLocation>
</comment>
<dbReference type="InterPro" id="IPR003020">
    <property type="entry name" value="HCO3_transpt_euk"/>
</dbReference>
<dbReference type="Gene3D" id="3.40.930.10">
    <property type="entry name" value="Mannitol-specific EII, Chain A"/>
    <property type="match status" value="1"/>
</dbReference>
<feature type="transmembrane region" description="Helical" evidence="10">
    <location>
        <begin position="811"/>
        <end position="838"/>
    </location>
</feature>
<keyword evidence="7" id="KW-0406">Ion transport</keyword>
<keyword evidence="3" id="KW-0813">Transport</keyword>
<evidence type="ECO:0000256" key="1">
    <source>
        <dbReference type="ARBA" id="ARBA00004651"/>
    </source>
</evidence>
<feature type="transmembrane region" description="Helical" evidence="10">
    <location>
        <begin position="553"/>
        <end position="579"/>
    </location>
</feature>
<dbReference type="PANTHER" id="PTHR11453:SF127">
    <property type="entry name" value="SOLUTE CARRIER FAMILY 4 MEMBER 11"/>
    <property type="match status" value="1"/>
</dbReference>
<dbReference type="InterPro" id="IPR016152">
    <property type="entry name" value="PTrfase/Anion_transptr"/>
</dbReference>
<feature type="compositionally biased region" description="Low complexity" evidence="9">
    <location>
        <begin position="25"/>
        <end position="67"/>
    </location>
</feature>
<feature type="transmembrane region" description="Helical" evidence="10">
    <location>
        <begin position="692"/>
        <end position="709"/>
    </location>
</feature>
<evidence type="ECO:0000256" key="5">
    <source>
        <dbReference type="ARBA" id="ARBA00022692"/>
    </source>
</evidence>
<evidence type="ECO:0000259" key="11">
    <source>
        <dbReference type="Pfam" id="PF00955"/>
    </source>
</evidence>
<keyword evidence="6 10" id="KW-1133">Transmembrane helix</keyword>
<keyword evidence="12" id="KW-1185">Reference proteome</keyword>
<dbReference type="Pfam" id="PF00955">
    <property type="entry name" value="HCO3_cotransp"/>
    <property type="match status" value="2"/>
</dbReference>
<evidence type="ECO:0000256" key="6">
    <source>
        <dbReference type="ARBA" id="ARBA00022989"/>
    </source>
</evidence>
<feature type="region of interest" description="Disordered" evidence="9">
    <location>
        <begin position="144"/>
        <end position="167"/>
    </location>
</feature>
<feature type="region of interest" description="Disordered" evidence="9">
    <location>
        <begin position="25"/>
        <end position="70"/>
    </location>
</feature>
<dbReference type="InterPro" id="IPR011531">
    <property type="entry name" value="HCO3_transpt-like_TM_dom"/>
</dbReference>
<name>A0A6P6XL00_DERPT</name>
<sequence>MKKTKINKRLSSSSPVIIQIEMDTSYSSSGSSIINRSSSSASTSRSTSESSAVNNDTNNNNNNNNNDGRITETSLLYSSETNTTIENNSISINNSEHNNNIDYKMKNVNENNHHHHKQQDNNIDDKQSETINSDIIDPYRTISHKKQHGKKHQKQQQQQQSDSSSNKIGRFTVLTFDQLNPSQNFDDQSPYSTTTNCFDTITSLIPTSNFEETEYESDCQDIGLIMDHGHDNDDEDLAIGNDHNANRQMIIPHTEVLISRLRNEVVKPKNFNNEVRAGRDVKSFLANPCVLLDLQGDSVEEIIDQMLTAINNDLDGTLLSEARSSLYDEKNAFQLSDFLQGIYHTETGEYLHDPTWLCTFATVNNLPTRRIVIARLNRPSNFGPTLRHVQFIILVLVPSKEKTSKSAFEIARTFASLFADSTLRFSLLQCETQAEFCQQISDRVAFLKRRQSSRKFKSFSLDKLENHPDHFVRQRQSYGFGKGLVNDFRRRIKYYPSDFIDGIVGKNTISKVSAAVLSIFFACILPPIAFGVVNEHNTHGLIGPKQGLIGQAIGGLIFALTSGQPLVIIATTAPLTLYVKIVYQASQDWHVDFLDLFAAVGCFCAFYLILYALLNVSNLMRYVTRSTEEIFATFVFVAFTAAAFAECHESFLKHYCFDNQTGYSNFTTFNNMDDKIDLNDIPIRDCLPAKSILFLFLMLGTVAMAVLLYNFSSTPFLNSILRNTLADYALPLSVISFSMIGSVLFRDVHTDSFIINADFQWRLATFQTLTPTTIGLAAFLGFFLSMLFFIAQSVCASIVGSPLNHLKKGSAFHWDLFVLGSLNAVLSMLGLPWIYGVLPHSPLHARLLADVVPATDSQHNSTKSYVVVRVRETRVTGLLVHLMIGSVVLLIPNSLSNIPVAVLCGLFLYCALSTLRNNSIRDRVVLVLTEQHSYPPTSYLRHVPQRTVHCFTATQLALLALITFVGFCPWKSFRLFFPFMIALMIPIRRYILPLVFEEKHLKIIDSKHY</sequence>
<evidence type="ECO:0000313" key="13">
    <source>
        <dbReference type="RefSeq" id="XP_027194200.1"/>
    </source>
</evidence>
<protein>
    <submittedName>
        <fullName evidence="13">Sodium bicarbonate transporter-like protein 11</fullName>
    </submittedName>
</protein>
<dbReference type="Gene3D" id="1.10.287.570">
    <property type="entry name" value="Helical hairpin bin"/>
    <property type="match status" value="1"/>
</dbReference>
<keyword evidence="8 10" id="KW-0472">Membrane</keyword>
<feature type="domain" description="Bicarbonate transporter-like transmembrane" evidence="11">
    <location>
        <begin position="482"/>
        <end position="667"/>
    </location>
</feature>
<keyword evidence="4" id="KW-1003">Cell membrane</keyword>
<feature type="transmembrane region" description="Helical" evidence="10">
    <location>
        <begin position="729"/>
        <end position="748"/>
    </location>
</feature>
<evidence type="ECO:0000313" key="12">
    <source>
        <dbReference type="Proteomes" id="UP000515146"/>
    </source>
</evidence>
<dbReference type="GO" id="GO:0006820">
    <property type="term" value="P:monoatomic anion transport"/>
    <property type="evidence" value="ECO:0007669"/>
    <property type="project" value="InterPro"/>
</dbReference>
<organism evidence="12 13">
    <name type="scientific">Dermatophagoides pteronyssinus</name>
    <name type="common">European house dust mite</name>
    <dbReference type="NCBI Taxonomy" id="6956"/>
    <lineage>
        <taxon>Eukaryota</taxon>
        <taxon>Metazoa</taxon>
        <taxon>Ecdysozoa</taxon>
        <taxon>Arthropoda</taxon>
        <taxon>Chelicerata</taxon>
        <taxon>Arachnida</taxon>
        <taxon>Acari</taxon>
        <taxon>Acariformes</taxon>
        <taxon>Sarcoptiformes</taxon>
        <taxon>Astigmata</taxon>
        <taxon>Psoroptidia</taxon>
        <taxon>Analgoidea</taxon>
        <taxon>Pyroglyphidae</taxon>
        <taxon>Dermatophagoidinae</taxon>
        <taxon>Dermatophagoides</taxon>
    </lineage>
</organism>
<evidence type="ECO:0000256" key="2">
    <source>
        <dbReference type="ARBA" id="ARBA00010993"/>
    </source>
</evidence>
<evidence type="ECO:0000256" key="9">
    <source>
        <dbReference type="SAM" id="MobiDB-lite"/>
    </source>
</evidence>